<accession>A0A6A7A8C2</accession>
<organism evidence="2 3">
    <name type="scientific">Ophiobolus disseminans</name>
    <dbReference type="NCBI Taxonomy" id="1469910"/>
    <lineage>
        <taxon>Eukaryota</taxon>
        <taxon>Fungi</taxon>
        <taxon>Dikarya</taxon>
        <taxon>Ascomycota</taxon>
        <taxon>Pezizomycotina</taxon>
        <taxon>Dothideomycetes</taxon>
        <taxon>Pleosporomycetidae</taxon>
        <taxon>Pleosporales</taxon>
        <taxon>Pleosporineae</taxon>
        <taxon>Phaeosphaeriaceae</taxon>
        <taxon>Ophiobolus</taxon>
    </lineage>
</organism>
<keyword evidence="3" id="KW-1185">Reference proteome</keyword>
<sequence length="432" mass="48958">MTFLRGVSDRFWDYVSPRKTQHRREKDFKIPAIPVRHAQKKQQLGIPPKKQIAKPSNQHVAKPLDGRVATPESSDMSPDSRVNNWSVRTPSLTSDDDMDHTLLPPSPPASAKQTDDYDLEGDTLVESPTAQASTTTKTGSSAKEVDANGDTMVVDDGNFTGLKIDVDEERKRRDQQGRELRAAGWSEDAVFLFQKLGMRGFEPLLAIDWLEDLETLPADLFTARNDKVFLRPVHPSHSAPYRAQQALSELFDLGGRVRDAHKVKAVQRKPHFHIKRAVQKYATWAMRDGAVDHLWLRLPLFKTITWNVDVHSSMGEREMINQLSALHNQWHEALQIRDAEDRGDVIIPEVPTLYGVTASHTVMAFVSFAPPTEEQKKPQLRLIAMFDFGLEGYDVWHSLAIAIIITHCRNRMMQLKECLPVPELLSEEDPDL</sequence>
<evidence type="ECO:0000313" key="3">
    <source>
        <dbReference type="Proteomes" id="UP000799424"/>
    </source>
</evidence>
<feature type="compositionally biased region" description="Low complexity" evidence="1">
    <location>
        <begin position="129"/>
        <end position="142"/>
    </location>
</feature>
<reference evidence="2" key="1">
    <citation type="journal article" date="2020" name="Stud. Mycol.">
        <title>101 Dothideomycetes genomes: a test case for predicting lifestyles and emergence of pathogens.</title>
        <authorList>
            <person name="Haridas S."/>
            <person name="Albert R."/>
            <person name="Binder M."/>
            <person name="Bloem J."/>
            <person name="Labutti K."/>
            <person name="Salamov A."/>
            <person name="Andreopoulos B."/>
            <person name="Baker S."/>
            <person name="Barry K."/>
            <person name="Bills G."/>
            <person name="Bluhm B."/>
            <person name="Cannon C."/>
            <person name="Castanera R."/>
            <person name="Culley D."/>
            <person name="Daum C."/>
            <person name="Ezra D."/>
            <person name="Gonzalez J."/>
            <person name="Henrissat B."/>
            <person name="Kuo A."/>
            <person name="Liang C."/>
            <person name="Lipzen A."/>
            <person name="Lutzoni F."/>
            <person name="Magnuson J."/>
            <person name="Mondo S."/>
            <person name="Nolan M."/>
            <person name="Ohm R."/>
            <person name="Pangilinan J."/>
            <person name="Park H.-J."/>
            <person name="Ramirez L."/>
            <person name="Alfaro M."/>
            <person name="Sun H."/>
            <person name="Tritt A."/>
            <person name="Yoshinaga Y."/>
            <person name="Zwiers L.-H."/>
            <person name="Turgeon B."/>
            <person name="Goodwin S."/>
            <person name="Spatafora J."/>
            <person name="Crous P."/>
            <person name="Grigoriev I."/>
        </authorList>
    </citation>
    <scope>NUCLEOTIDE SEQUENCE</scope>
    <source>
        <strain evidence="2">CBS 113818</strain>
    </source>
</reference>
<gene>
    <name evidence="2" type="ORF">CC86DRAFT_454047</name>
</gene>
<dbReference type="Proteomes" id="UP000799424">
    <property type="component" value="Unassembled WGS sequence"/>
</dbReference>
<dbReference type="AlphaFoldDB" id="A0A6A7A8C2"/>
<evidence type="ECO:0000256" key="1">
    <source>
        <dbReference type="SAM" id="MobiDB-lite"/>
    </source>
</evidence>
<name>A0A6A7A8C2_9PLEO</name>
<protein>
    <submittedName>
        <fullName evidence="2">Uncharacterized protein</fullName>
    </submittedName>
</protein>
<dbReference type="EMBL" id="MU006221">
    <property type="protein sequence ID" value="KAF2829436.1"/>
    <property type="molecule type" value="Genomic_DNA"/>
</dbReference>
<evidence type="ECO:0000313" key="2">
    <source>
        <dbReference type="EMBL" id="KAF2829436.1"/>
    </source>
</evidence>
<feature type="region of interest" description="Disordered" evidence="1">
    <location>
        <begin position="37"/>
        <end position="157"/>
    </location>
</feature>
<feature type="compositionally biased region" description="Polar residues" evidence="1">
    <location>
        <begin position="71"/>
        <end position="93"/>
    </location>
</feature>
<proteinExistence type="predicted"/>
<dbReference type="OrthoDB" id="5286775at2759"/>